<proteinExistence type="predicted"/>
<keyword evidence="1" id="KW-1133">Transmembrane helix</keyword>
<sequence>MPEDDFVLSKRHSYVSVENLLINVLFFTIVLILFRWLIDEKVNYKSRRCIIFSWIFNISFLFTEIKI</sequence>
<dbReference type="SMR" id="A0A0H2WYL0"/>
<evidence type="ECO:0000313" key="2">
    <source>
        <dbReference type="EMBL" id="AAW38007.1"/>
    </source>
</evidence>
<keyword evidence="1" id="KW-0812">Transmembrane</keyword>
<dbReference type="Proteomes" id="UP000000530">
    <property type="component" value="Chromosome"/>
</dbReference>
<gene>
    <name evidence="2" type="ordered locus">SACOL1127</name>
</gene>
<evidence type="ECO:0000313" key="3">
    <source>
        <dbReference type="Proteomes" id="UP000000530"/>
    </source>
</evidence>
<accession>A0A0H2WYL0</accession>
<evidence type="ECO:0000256" key="1">
    <source>
        <dbReference type="SAM" id="Phobius"/>
    </source>
</evidence>
<reference evidence="2 3" key="1">
    <citation type="journal article" date="2005" name="J. Bacteriol.">
        <title>Insights on evolution of virulence and resistance from the complete genome analysis of an early methicillin-resistant Staphylococcus aureus strain and a biofilm-producing methicillin-resistant Staphylococcus epidermidis strain.</title>
        <authorList>
            <person name="Gill S.R."/>
            <person name="Fouts D.E."/>
            <person name="Archer G.L."/>
            <person name="Mongodin E.F."/>
            <person name="Deboy R.T."/>
            <person name="Ravel J."/>
            <person name="Paulsen I.T."/>
            <person name="Kolonay J.F."/>
            <person name="Brinkac L."/>
            <person name="Beanan M."/>
            <person name="Dodson R.J."/>
            <person name="Daugherty S.C."/>
            <person name="Madupu R."/>
            <person name="Angiuoli S.V."/>
            <person name="Durkin A.S."/>
            <person name="Haft D.H."/>
            <person name="Vamathevan J."/>
            <person name="Khouri H."/>
            <person name="Utterback T."/>
            <person name="Lee C."/>
            <person name="Dimitrov G."/>
            <person name="Jiang L."/>
            <person name="Qin H."/>
            <person name="Weidman J."/>
            <person name="Tran K."/>
            <person name="Kang K."/>
            <person name="Hance I.R."/>
            <person name="Nelson K.E."/>
            <person name="Fraser C.M."/>
        </authorList>
    </citation>
    <scope>NUCLEOTIDE SEQUENCE [LARGE SCALE GENOMIC DNA]</scope>
    <source>
        <strain evidence="2 3">COL</strain>
    </source>
</reference>
<keyword evidence="1" id="KW-0472">Membrane</keyword>
<protein>
    <submittedName>
        <fullName evidence="2">Uncharacterized protein</fullName>
    </submittedName>
</protein>
<name>A0A0H2WYL0_STAAC</name>
<dbReference type="KEGG" id="sac:SACOL1127"/>
<feature type="transmembrane region" description="Helical" evidence="1">
    <location>
        <begin position="20"/>
        <end position="38"/>
    </location>
</feature>
<dbReference type="HOGENOM" id="CLU_2810298_0_0_9"/>
<organism evidence="2 3">
    <name type="scientific">Staphylococcus aureus (strain COL)</name>
    <dbReference type="NCBI Taxonomy" id="93062"/>
    <lineage>
        <taxon>Bacteria</taxon>
        <taxon>Bacillati</taxon>
        <taxon>Bacillota</taxon>
        <taxon>Bacilli</taxon>
        <taxon>Bacillales</taxon>
        <taxon>Staphylococcaceae</taxon>
        <taxon>Staphylococcus</taxon>
    </lineage>
</organism>
<dbReference type="AlphaFoldDB" id="A0A0H2WYL0"/>
<dbReference type="EMBL" id="CP000046">
    <property type="protein sequence ID" value="AAW38007.1"/>
    <property type="molecule type" value="Genomic_DNA"/>
</dbReference>